<comment type="caution">
    <text evidence="1">The sequence shown here is derived from an EMBL/GenBank/DDBJ whole genome shotgun (WGS) entry which is preliminary data.</text>
</comment>
<reference evidence="1" key="2">
    <citation type="journal article" date="2022" name="New Phytol.">
        <title>Evolutionary transition to the ectomycorrhizal habit in the genomes of a hyperdiverse lineage of mushroom-forming fungi.</title>
        <authorList>
            <person name="Looney B."/>
            <person name="Miyauchi S."/>
            <person name="Morin E."/>
            <person name="Drula E."/>
            <person name="Courty P.E."/>
            <person name="Kohler A."/>
            <person name="Kuo A."/>
            <person name="LaButti K."/>
            <person name="Pangilinan J."/>
            <person name="Lipzen A."/>
            <person name="Riley R."/>
            <person name="Andreopoulos W."/>
            <person name="He G."/>
            <person name="Johnson J."/>
            <person name="Nolan M."/>
            <person name="Tritt A."/>
            <person name="Barry K.W."/>
            <person name="Grigoriev I.V."/>
            <person name="Nagy L.G."/>
            <person name="Hibbett D."/>
            <person name="Henrissat B."/>
            <person name="Matheny P.B."/>
            <person name="Labbe J."/>
            <person name="Martin F.M."/>
        </authorList>
    </citation>
    <scope>NUCLEOTIDE SEQUENCE</scope>
    <source>
        <strain evidence="1">HHB10654</strain>
    </source>
</reference>
<reference evidence="1" key="1">
    <citation type="submission" date="2021-03" db="EMBL/GenBank/DDBJ databases">
        <authorList>
            <consortium name="DOE Joint Genome Institute"/>
            <person name="Ahrendt S."/>
            <person name="Looney B.P."/>
            <person name="Miyauchi S."/>
            <person name="Morin E."/>
            <person name="Drula E."/>
            <person name="Courty P.E."/>
            <person name="Chicoki N."/>
            <person name="Fauchery L."/>
            <person name="Kohler A."/>
            <person name="Kuo A."/>
            <person name="Labutti K."/>
            <person name="Pangilinan J."/>
            <person name="Lipzen A."/>
            <person name="Riley R."/>
            <person name="Andreopoulos W."/>
            <person name="He G."/>
            <person name="Johnson J."/>
            <person name="Barry K.W."/>
            <person name="Grigoriev I.V."/>
            <person name="Nagy L."/>
            <person name="Hibbett D."/>
            <person name="Henrissat B."/>
            <person name="Matheny P.B."/>
            <person name="Labbe J."/>
            <person name="Martin F."/>
        </authorList>
    </citation>
    <scope>NUCLEOTIDE SEQUENCE</scope>
    <source>
        <strain evidence="1">HHB10654</strain>
    </source>
</reference>
<keyword evidence="2" id="KW-1185">Reference proteome</keyword>
<accession>A0ACB8TA12</accession>
<gene>
    <name evidence="1" type="ORF">BV25DRAFT_1798690</name>
</gene>
<feature type="non-terminal residue" evidence="1">
    <location>
        <position position="1"/>
    </location>
</feature>
<dbReference type="Proteomes" id="UP000814140">
    <property type="component" value="Unassembled WGS sequence"/>
</dbReference>
<organism evidence="1 2">
    <name type="scientific">Artomyces pyxidatus</name>
    <dbReference type="NCBI Taxonomy" id="48021"/>
    <lineage>
        <taxon>Eukaryota</taxon>
        <taxon>Fungi</taxon>
        <taxon>Dikarya</taxon>
        <taxon>Basidiomycota</taxon>
        <taxon>Agaricomycotina</taxon>
        <taxon>Agaricomycetes</taxon>
        <taxon>Russulales</taxon>
        <taxon>Auriscalpiaceae</taxon>
        <taxon>Artomyces</taxon>
    </lineage>
</organism>
<proteinExistence type="predicted"/>
<name>A0ACB8TA12_9AGAM</name>
<dbReference type="EMBL" id="MU277195">
    <property type="protein sequence ID" value="KAI0065653.1"/>
    <property type="molecule type" value="Genomic_DNA"/>
</dbReference>
<sequence>ESGAVVCHDFFNCSPSAQDFFEEKRAESATVLFAQHAPFGPGRKRAAALDNVVKTAGGGHQHRVGVEFAEEGCWDGDNRRDADLRCLAQLTFVTGLDIPLHVVLEGRPPEAVEEGVAG</sequence>
<protein>
    <submittedName>
        <fullName evidence="1">Uncharacterized protein</fullName>
    </submittedName>
</protein>
<evidence type="ECO:0000313" key="2">
    <source>
        <dbReference type="Proteomes" id="UP000814140"/>
    </source>
</evidence>
<evidence type="ECO:0000313" key="1">
    <source>
        <dbReference type="EMBL" id="KAI0065653.1"/>
    </source>
</evidence>